<keyword evidence="4" id="KW-1185">Reference proteome</keyword>
<dbReference type="Proteomes" id="UP000609879">
    <property type="component" value="Unassembled WGS sequence"/>
</dbReference>
<evidence type="ECO:0000313" key="4">
    <source>
        <dbReference type="Proteomes" id="UP000609879"/>
    </source>
</evidence>
<evidence type="ECO:0008006" key="5">
    <source>
        <dbReference type="Google" id="ProtNLM"/>
    </source>
</evidence>
<protein>
    <recommendedName>
        <fullName evidence="5">DUF916 domain-containing protein</fullName>
    </recommendedName>
</protein>
<reference evidence="3 4" key="1">
    <citation type="submission" date="2021-01" db="EMBL/GenBank/DDBJ databases">
        <title>Whole genome shotgun sequence of Actinoplanes deccanensis NBRC 13994.</title>
        <authorList>
            <person name="Komaki H."/>
            <person name="Tamura T."/>
        </authorList>
    </citation>
    <scope>NUCLEOTIDE SEQUENCE [LARGE SCALE GENOMIC DNA]</scope>
    <source>
        <strain evidence="3 4">NBRC 13994</strain>
    </source>
</reference>
<sequence length="338" mass="35889">MSPLRALLAVLVAVSGLVPGAAAAAPAAETLTWSVRPTPTKSRPDRPHFAYDALPGQQIKDSLRVRNYGAERLSLSVYASDALTTSSGALDLLPAGAKSTDVGRWAVLGKSRIDVPPGEFVDVPFTMTVPAKAESGDHTGGIVTSYLSPGTDGAGRAVTVDRRLGTRMYVRVGGDLQPRLEVSRLDASWSGTLNPFRPGGLHVGYTVTNTGNVRLGADQVVAVSFPGGETTLARMPELLPGDSLTFGADVRGVWPFFRTRAEVRLTPVPTRRGDVFGPRTAPATASAAVWTMPWPQLAVLLAAALAVAWLVWRRRRRRAAVSRQVEEAVRAALATRAP</sequence>
<comment type="caution">
    <text evidence="3">The sequence shown here is derived from an EMBL/GenBank/DDBJ whole genome shotgun (WGS) entry which is preliminary data.</text>
</comment>
<feature type="transmembrane region" description="Helical" evidence="1">
    <location>
        <begin position="294"/>
        <end position="312"/>
    </location>
</feature>
<evidence type="ECO:0000313" key="3">
    <source>
        <dbReference type="EMBL" id="GID72955.1"/>
    </source>
</evidence>
<dbReference type="RefSeq" id="WP_203760895.1">
    <property type="nucleotide sequence ID" value="NZ_BAAABO010000006.1"/>
</dbReference>
<keyword evidence="1" id="KW-0812">Transmembrane</keyword>
<accession>A0ABQ3XYZ8</accession>
<organism evidence="3 4">
    <name type="scientific">Paractinoplanes deccanensis</name>
    <dbReference type="NCBI Taxonomy" id="113561"/>
    <lineage>
        <taxon>Bacteria</taxon>
        <taxon>Bacillati</taxon>
        <taxon>Actinomycetota</taxon>
        <taxon>Actinomycetes</taxon>
        <taxon>Micromonosporales</taxon>
        <taxon>Micromonosporaceae</taxon>
        <taxon>Paractinoplanes</taxon>
    </lineage>
</organism>
<keyword evidence="1" id="KW-1133">Transmembrane helix</keyword>
<name>A0ABQ3XYZ8_9ACTN</name>
<evidence type="ECO:0000256" key="2">
    <source>
        <dbReference type="SAM" id="SignalP"/>
    </source>
</evidence>
<evidence type="ECO:0000256" key="1">
    <source>
        <dbReference type="SAM" id="Phobius"/>
    </source>
</evidence>
<gene>
    <name evidence="3" type="ORF">Ade02nite_15960</name>
</gene>
<keyword evidence="2" id="KW-0732">Signal</keyword>
<proteinExistence type="predicted"/>
<keyword evidence="1" id="KW-0472">Membrane</keyword>
<feature type="chain" id="PRO_5046808727" description="DUF916 domain-containing protein" evidence="2">
    <location>
        <begin position="25"/>
        <end position="338"/>
    </location>
</feature>
<dbReference type="EMBL" id="BOMI01000024">
    <property type="protein sequence ID" value="GID72955.1"/>
    <property type="molecule type" value="Genomic_DNA"/>
</dbReference>
<feature type="signal peptide" evidence="2">
    <location>
        <begin position="1"/>
        <end position="24"/>
    </location>
</feature>